<proteinExistence type="predicted"/>
<evidence type="ECO:0000313" key="2">
    <source>
        <dbReference type="EMBL" id="TXL61433.1"/>
    </source>
</evidence>
<dbReference type="InterPro" id="IPR023286">
    <property type="entry name" value="ABATE_dom_sf"/>
</dbReference>
<keyword evidence="3" id="KW-1185">Reference proteome</keyword>
<dbReference type="InterPro" id="IPR021005">
    <property type="entry name" value="Znf_CGNR"/>
</dbReference>
<dbReference type="Gene3D" id="1.10.3300.10">
    <property type="entry name" value="Jann2411-like domain"/>
    <property type="match status" value="1"/>
</dbReference>
<protein>
    <submittedName>
        <fullName evidence="2">CGNR zinc finger domain-containing protein</fullName>
    </submittedName>
</protein>
<comment type="caution">
    <text evidence="2">The sequence shown here is derived from an EMBL/GenBank/DDBJ whole genome shotgun (WGS) entry which is preliminary data.</text>
</comment>
<dbReference type="AlphaFoldDB" id="A0A5C8NLT2"/>
<sequence>MTAHPLDDLDLLIAVANTAHDLSTPDELRDGTSAAAWWHDLSGERTPNLGSQADVELLRAARAVIRRLGLRNNGVSTDVELGPLATLPLNLILDARPGLAPPAGSSTPAREIAGRAVAALIRWSGNPQAARLKACPGPDCAWVFHDTTRNRSRRWCDMAACGNRAKAAAFRARAH</sequence>
<dbReference type="Proteomes" id="UP000321571">
    <property type="component" value="Unassembled WGS sequence"/>
</dbReference>
<dbReference type="OrthoDB" id="123307at2"/>
<dbReference type="SUPFAM" id="SSF160904">
    <property type="entry name" value="Jann2411-like"/>
    <property type="match status" value="1"/>
</dbReference>
<dbReference type="InterPro" id="IPR010852">
    <property type="entry name" value="ABATE"/>
</dbReference>
<gene>
    <name evidence="2" type="ORF">FHP06_08375</name>
</gene>
<dbReference type="EMBL" id="VDUX01000003">
    <property type="protein sequence ID" value="TXL61433.1"/>
    <property type="molecule type" value="Genomic_DNA"/>
</dbReference>
<accession>A0A5C8NLT2</accession>
<dbReference type="RefSeq" id="WP_147685703.1">
    <property type="nucleotide sequence ID" value="NZ_VDUX01000003.1"/>
</dbReference>
<dbReference type="PANTHER" id="PTHR35525">
    <property type="entry name" value="BLL6575 PROTEIN"/>
    <property type="match status" value="1"/>
</dbReference>
<name>A0A5C8NLT2_9ACTN</name>
<dbReference type="PANTHER" id="PTHR35525:SF3">
    <property type="entry name" value="BLL6575 PROTEIN"/>
    <property type="match status" value="1"/>
</dbReference>
<reference evidence="2 3" key="1">
    <citation type="submission" date="2019-06" db="EMBL/GenBank/DDBJ databases">
        <title>Aeromicrobium sp. nov., isolated from a maize field.</title>
        <authorList>
            <person name="Lin S.-Y."/>
            <person name="Tsai C.-F."/>
            <person name="Young C.-C."/>
        </authorList>
    </citation>
    <scope>NUCLEOTIDE SEQUENCE [LARGE SCALE GENOMIC DNA]</scope>
    <source>
        <strain evidence="2 3">CC-CFT486</strain>
    </source>
</reference>
<dbReference type="Pfam" id="PF11706">
    <property type="entry name" value="zf-CGNR"/>
    <property type="match status" value="1"/>
</dbReference>
<evidence type="ECO:0000259" key="1">
    <source>
        <dbReference type="Pfam" id="PF11706"/>
    </source>
</evidence>
<feature type="domain" description="Zinc finger CGNR" evidence="1">
    <location>
        <begin position="131"/>
        <end position="173"/>
    </location>
</feature>
<organism evidence="2 3">
    <name type="scientific">Aeromicrobium terrae</name>
    <dbReference type="NCBI Taxonomy" id="2498846"/>
    <lineage>
        <taxon>Bacteria</taxon>
        <taxon>Bacillati</taxon>
        <taxon>Actinomycetota</taxon>
        <taxon>Actinomycetes</taxon>
        <taxon>Propionibacteriales</taxon>
        <taxon>Nocardioidaceae</taxon>
        <taxon>Aeromicrobium</taxon>
    </lineage>
</organism>
<evidence type="ECO:0000313" key="3">
    <source>
        <dbReference type="Proteomes" id="UP000321571"/>
    </source>
</evidence>